<keyword evidence="6" id="KW-1185">Reference proteome</keyword>
<dbReference type="InterPro" id="IPR029058">
    <property type="entry name" value="AB_hydrolase_fold"/>
</dbReference>
<comment type="caution">
    <text evidence="5">The sequence shown here is derived from an EMBL/GenBank/DDBJ whole genome shotgun (WGS) entry which is preliminary data.</text>
</comment>
<feature type="domain" description="Carboxylesterase type B" evidence="4">
    <location>
        <begin position="22"/>
        <end position="533"/>
    </location>
</feature>
<dbReference type="GO" id="GO:0052689">
    <property type="term" value="F:carboxylic ester hydrolase activity"/>
    <property type="evidence" value="ECO:0007669"/>
    <property type="project" value="TreeGrafter"/>
</dbReference>
<dbReference type="PROSITE" id="PS00941">
    <property type="entry name" value="CARBOXYLESTERASE_B_2"/>
    <property type="match status" value="1"/>
</dbReference>
<evidence type="ECO:0000256" key="3">
    <source>
        <dbReference type="RuleBase" id="RU361235"/>
    </source>
</evidence>
<dbReference type="Proteomes" id="UP000799772">
    <property type="component" value="Unassembled WGS sequence"/>
</dbReference>
<dbReference type="PANTHER" id="PTHR43918:SF4">
    <property type="entry name" value="CARBOXYLIC ESTER HYDROLASE"/>
    <property type="match status" value="1"/>
</dbReference>
<dbReference type="EMBL" id="ML978121">
    <property type="protein sequence ID" value="KAF2104723.1"/>
    <property type="molecule type" value="Genomic_DNA"/>
</dbReference>
<dbReference type="AlphaFoldDB" id="A0A9P4ISU3"/>
<keyword evidence="2 3" id="KW-0378">Hydrolase</keyword>
<dbReference type="PROSITE" id="PS00122">
    <property type="entry name" value="CARBOXYLESTERASE_B_1"/>
    <property type="match status" value="1"/>
</dbReference>
<dbReference type="EC" id="3.1.1.-" evidence="3"/>
<dbReference type="InterPro" id="IPR019819">
    <property type="entry name" value="Carboxylesterase_B_CS"/>
</dbReference>
<gene>
    <name evidence="5" type="ORF">NA57DRAFT_70930</name>
</gene>
<comment type="similarity">
    <text evidence="1 3">Belongs to the type-B carboxylesterase/lipase family.</text>
</comment>
<dbReference type="InterPro" id="IPR019826">
    <property type="entry name" value="Carboxylesterase_B_AS"/>
</dbReference>
<evidence type="ECO:0000256" key="1">
    <source>
        <dbReference type="ARBA" id="ARBA00005964"/>
    </source>
</evidence>
<dbReference type="Gene3D" id="3.40.50.1820">
    <property type="entry name" value="alpha/beta hydrolase"/>
    <property type="match status" value="1"/>
</dbReference>
<sequence length="594" mass="63256">MLSHYNLKLVALLSAIGGVWAKMVTTTNGTINGSTCDGYDVDYFLAIPYAEPPVGDLRFAAPEPYSKTYDGGVLNATSPAPNCPQVDTSFIETGAASEDCLFIDIWAPTGAVKGSNLPVKVWLFGGSNTAGSISDALYDGCPSAKDSIVVSINYRLGPLGFLAYPDAGIEGNFAVRDQLLALSWIQEEIASFGGDPDKVLLFGQSAGAIDAFALASLPQAPSFFRAVAMQSGGGRDSPNVEWTKPFYSKFIRSLGCSLDSGDTVDCLRKVSVTDMNNTVIEQDEVPSGGISASTIISNNGVGGAWIPVVDGKVIPENPAKVGVRVPAIFGSATMDGSFFVLSYYRTSVMNITEADYDKFLSVSFGPLAITVNKTYPWSAFEEFSPFQGFAAMTTIYTENSFKCPAYRGLKAAASKGIDAWAYSFNHTDSCPWFTSIPSEPEELKVFGPTHTSDIPFVFAQTKNLPRPNGSCNFTVAEDAISNFMVSAWTSMAENGRPANNSMWPAWTPTSNEGITITDAVSTGPLNMTVCEFWDNIIDELSKIDANAAANVSASNATGSQTSTPTEPATSGSNSFWTSKGSIAYLFVLLVGFLN</sequence>
<proteinExistence type="inferred from homology"/>
<feature type="chain" id="PRO_5040547993" description="Carboxylic ester hydrolase" evidence="3">
    <location>
        <begin position="22"/>
        <end position="594"/>
    </location>
</feature>
<evidence type="ECO:0000259" key="4">
    <source>
        <dbReference type="Pfam" id="PF00135"/>
    </source>
</evidence>
<keyword evidence="3" id="KW-0732">Signal</keyword>
<feature type="signal peptide" evidence="3">
    <location>
        <begin position="1"/>
        <end position="21"/>
    </location>
</feature>
<dbReference type="PANTHER" id="PTHR43918">
    <property type="entry name" value="ACETYLCHOLINESTERASE"/>
    <property type="match status" value="1"/>
</dbReference>
<reference evidence="5" key="1">
    <citation type="journal article" date="2020" name="Stud. Mycol.">
        <title>101 Dothideomycetes genomes: a test case for predicting lifestyles and emergence of pathogens.</title>
        <authorList>
            <person name="Haridas S."/>
            <person name="Albert R."/>
            <person name="Binder M."/>
            <person name="Bloem J."/>
            <person name="Labutti K."/>
            <person name="Salamov A."/>
            <person name="Andreopoulos B."/>
            <person name="Baker S."/>
            <person name="Barry K."/>
            <person name="Bills G."/>
            <person name="Bluhm B."/>
            <person name="Cannon C."/>
            <person name="Castanera R."/>
            <person name="Culley D."/>
            <person name="Daum C."/>
            <person name="Ezra D."/>
            <person name="Gonzalez J."/>
            <person name="Henrissat B."/>
            <person name="Kuo A."/>
            <person name="Liang C."/>
            <person name="Lipzen A."/>
            <person name="Lutzoni F."/>
            <person name="Magnuson J."/>
            <person name="Mondo S."/>
            <person name="Nolan M."/>
            <person name="Ohm R."/>
            <person name="Pangilinan J."/>
            <person name="Park H.-J."/>
            <person name="Ramirez L."/>
            <person name="Alfaro M."/>
            <person name="Sun H."/>
            <person name="Tritt A."/>
            <person name="Yoshinaga Y."/>
            <person name="Zwiers L.-H."/>
            <person name="Turgeon B."/>
            <person name="Goodwin S."/>
            <person name="Spatafora J."/>
            <person name="Crous P."/>
            <person name="Grigoriev I."/>
        </authorList>
    </citation>
    <scope>NUCLEOTIDE SEQUENCE</scope>
    <source>
        <strain evidence="5">CBS 133067</strain>
    </source>
</reference>
<dbReference type="InterPro" id="IPR050654">
    <property type="entry name" value="AChE-related_enzymes"/>
</dbReference>
<name>A0A9P4ISU3_9PEZI</name>
<protein>
    <recommendedName>
        <fullName evidence="3">Carboxylic ester hydrolase</fullName>
        <ecNumber evidence="3">3.1.1.-</ecNumber>
    </recommendedName>
</protein>
<dbReference type="SUPFAM" id="SSF53474">
    <property type="entry name" value="alpha/beta-Hydrolases"/>
    <property type="match status" value="1"/>
</dbReference>
<organism evidence="5 6">
    <name type="scientific">Rhizodiscina lignyota</name>
    <dbReference type="NCBI Taxonomy" id="1504668"/>
    <lineage>
        <taxon>Eukaryota</taxon>
        <taxon>Fungi</taxon>
        <taxon>Dikarya</taxon>
        <taxon>Ascomycota</taxon>
        <taxon>Pezizomycotina</taxon>
        <taxon>Dothideomycetes</taxon>
        <taxon>Pleosporomycetidae</taxon>
        <taxon>Aulographales</taxon>
        <taxon>Rhizodiscinaceae</taxon>
        <taxon>Rhizodiscina</taxon>
    </lineage>
</organism>
<evidence type="ECO:0000256" key="2">
    <source>
        <dbReference type="ARBA" id="ARBA00022801"/>
    </source>
</evidence>
<evidence type="ECO:0000313" key="6">
    <source>
        <dbReference type="Proteomes" id="UP000799772"/>
    </source>
</evidence>
<dbReference type="InterPro" id="IPR002018">
    <property type="entry name" value="CarbesteraseB"/>
</dbReference>
<dbReference type="Pfam" id="PF00135">
    <property type="entry name" value="COesterase"/>
    <property type="match status" value="1"/>
</dbReference>
<accession>A0A9P4ISU3</accession>
<dbReference type="OrthoDB" id="408631at2759"/>
<evidence type="ECO:0000313" key="5">
    <source>
        <dbReference type="EMBL" id="KAF2104723.1"/>
    </source>
</evidence>